<organism evidence="7 8">
    <name type="scientific">Temnothorax curvispinosus</name>
    <dbReference type="NCBI Taxonomy" id="300111"/>
    <lineage>
        <taxon>Eukaryota</taxon>
        <taxon>Metazoa</taxon>
        <taxon>Ecdysozoa</taxon>
        <taxon>Arthropoda</taxon>
        <taxon>Hexapoda</taxon>
        <taxon>Insecta</taxon>
        <taxon>Pterygota</taxon>
        <taxon>Neoptera</taxon>
        <taxon>Endopterygota</taxon>
        <taxon>Hymenoptera</taxon>
        <taxon>Apocrita</taxon>
        <taxon>Aculeata</taxon>
        <taxon>Formicoidea</taxon>
        <taxon>Formicidae</taxon>
        <taxon>Myrmicinae</taxon>
        <taxon>Temnothorax</taxon>
    </lineage>
</organism>
<evidence type="ECO:0000313" key="8">
    <source>
        <dbReference type="RefSeq" id="XP_024883111.1"/>
    </source>
</evidence>
<dbReference type="Gene3D" id="3.90.550.10">
    <property type="entry name" value="Spore Coat Polysaccharide Biosynthesis Protein SpsA, Chain A"/>
    <property type="match status" value="1"/>
</dbReference>
<dbReference type="InterPro" id="IPR039741">
    <property type="entry name" value="UDP-sugar_pyrophosphorylase"/>
</dbReference>
<dbReference type="PANTHER" id="PTHR11952">
    <property type="entry name" value="UDP- GLUCOSE PYROPHOSPHORYLASE"/>
    <property type="match status" value="1"/>
</dbReference>
<evidence type="ECO:0000313" key="7">
    <source>
        <dbReference type="Proteomes" id="UP000504618"/>
    </source>
</evidence>
<sequence>MERLREKLSEYDQEHLLRFWEELVDEDRYHLANDIDELDLQEITGYFKRAVESSQRIGQSTLDAKLQPINGTKRASAKTSTEKELDMYEERGLKEVAEGRVAVVLLAGGQGTRLGVTYPKGMYDVALPSHKTLFQLQAERILSLQNMAQQRYGKHGEITWYILTSEATHDATVEYLSKRNYFGLKDKNVKAFKQGMLPCFTFDGKIILDAKHRLSKAPDGNGGLYRALKNQGILDDMLQRGIRSIHAHSVDNILVKVADPIFIGYCLLSETDCGVKVIDKSSPSEAVGVVCKVENHYQVVEYSEMTKETAELRHADGQLVYNAANICNHYFTIDFLKDVGYLYEKDLPLHVAKKKIPYVNDDGIRIIPNVPNGIKIEKFVFDVFPFAKNFAVWQGTREEEFSPLKNSSSAGQDCPSTARTDLLTLHKKWLLKAGARDVGDNVEISPLLSYAGENLCQIVNDRSFMEPQVLE</sequence>
<dbReference type="Proteomes" id="UP000504618">
    <property type="component" value="Unplaced"/>
</dbReference>
<evidence type="ECO:0000256" key="6">
    <source>
        <dbReference type="ARBA" id="ARBA00048493"/>
    </source>
</evidence>
<evidence type="ECO:0000256" key="5">
    <source>
        <dbReference type="ARBA" id="ARBA00022695"/>
    </source>
</evidence>
<dbReference type="CDD" id="cd04193">
    <property type="entry name" value="UDPGlcNAc_PPase"/>
    <property type="match status" value="1"/>
</dbReference>
<evidence type="ECO:0000256" key="2">
    <source>
        <dbReference type="ARBA" id="ARBA00010401"/>
    </source>
</evidence>
<reference evidence="8" key="1">
    <citation type="submission" date="2025-08" db="UniProtKB">
        <authorList>
            <consortium name="RefSeq"/>
        </authorList>
    </citation>
    <scope>IDENTIFICATION</scope>
    <source>
        <tissue evidence="8">Whole body</tissue>
    </source>
</reference>
<accession>A0A6J1QQ60</accession>
<dbReference type="RefSeq" id="XP_024883111.1">
    <property type="nucleotide sequence ID" value="XM_025027343.1"/>
</dbReference>
<evidence type="ECO:0000256" key="1">
    <source>
        <dbReference type="ARBA" id="ARBA00005208"/>
    </source>
</evidence>
<dbReference type="InterPro" id="IPR002618">
    <property type="entry name" value="UDPGP_fam"/>
</dbReference>
<dbReference type="Pfam" id="PF01704">
    <property type="entry name" value="UDPGP"/>
    <property type="match status" value="1"/>
</dbReference>
<proteinExistence type="inferred from homology"/>
<dbReference type="OrthoDB" id="532420at2759"/>
<dbReference type="InterPro" id="IPR029044">
    <property type="entry name" value="Nucleotide-diphossugar_trans"/>
</dbReference>
<dbReference type="FunFam" id="3.90.550.10:FF:000075">
    <property type="entry name" value="Probable UDP-N-acetylglucosamine pyrophosphorylase"/>
    <property type="match status" value="1"/>
</dbReference>
<keyword evidence="4" id="KW-0808">Transferase</keyword>
<dbReference type="GeneID" id="112461911"/>
<comment type="catalytic activity">
    <reaction evidence="6">
        <text>N-acetyl-alpha-D-glucosamine 1-phosphate + UTP + H(+) = UDP-N-acetyl-alpha-D-glucosamine + diphosphate</text>
        <dbReference type="Rhea" id="RHEA:13509"/>
        <dbReference type="ChEBI" id="CHEBI:15378"/>
        <dbReference type="ChEBI" id="CHEBI:33019"/>
        <dbReference type="ChEBI" id="CHEBI:46398"/>
        <dbReference type="ChEBI" id="CHEBI:57705"/>
        <dbReference type="ChEBI" id="CHEBI:57776"/>
        <dbReference type="EC" id="2.7.7.23"/>
    </reaction>
</comment>
<keyword evidence="5" id="KW-0548">Nucleotidyltransferase</keyword>
<dbReference type="PANTHER" id="PTHR11952:SF2">
    <property type="entry name" value="LD24639P"/>
    <property type="match status" value="1"/>
</dbReference>
<name>A0A6J1QQ60_9HYME</name>
<dbReference type="EC" id="2.7.7.23" evidence="3"/>
<comment type="pathway">
    <text evidence="1">Nucleotide-sugar biosynthesis; UDP-N-acetyl-alpha-D-glucosamine biosynthesis; UDP-N-acetyl-alpha-D-glucosamine from N-acetyl-alpha-D-glucosamine 1-phosphate: step 1/1.</text>
</comment>
<dbReference type="AlphaFoldDB" id="A0A6J1QQ60"/>
<dbReference type="SUPFAM" id="SSF53448">
    <property type="entry name" value="Nucleotide-diphospho-sugar transferases"/>
    <property type="match status" value="1"/>
</dbReference>
<protein>
    <recommendedName>
        <fullName evidence="3">UDP-N-acetylglucosamine diphosphorylase</fullName>
        <ecNumber evidence="3">2.7.7.23</ecNumber>
    </recommendedName>
</protein>
<evidence type="ECO:0000256" key="4">
    <source>
        <dbReference type="ARBA" id="ARBA00022679"/>
    </source>
</evidence>
<evidence type="ECO:0000256" key="3">
    <source>
        <dbReference type="ARBA" id="ARBA00012457"/>
    </source>
</evidence>
<keyword evidence="7" id="KW-1185">Reference proteome</keyword>
<dbReference type="GO" id="GO:0003977">
    <property type="term" value="F:UDP-N-acetylglucosamine diphosphorylase activity"/>
    <property type="evidence" value="ECO:0007669"/>
    <property type="project" value="UniProtKB-EC"/>
</dbReference>
<comment type="similarity">
    <text evidence="2">Belongs to the UDPGP type 1 family.</text>
</comment>
<dbReference type="GO" id="GO:0006048">
    <property type="term" value="P:UDP-N-acetylglucosamine biosynthetic process"/>
    <property type="evidence" value="ECO:0007669"/>
    <property type="project" value="TreeGrafter"/>
</dbReference>
<gene>
    <name evidence="8" type="primary">LOC112461911</name>
</gene>